<evidence type="ECO:0000256" key="2">
    <source>
        <dbReference type="PROSITE-ProRule" id="PRU00169"/>
    </source>
</evidence>
<dbReference type="InterPro" id="IPR001789">
    <property type="entry name" value="Sig_transdc_resp-reg_receiver"/>
</dbReference>
<dbReference type="Pfam" id="PF00072">
    <property type="entry name" value="Response_reg"/>
    <property type="match status" value="1"/>
</dbReference>
<dbReference type="GO" id="GO:0016791">
    <property type="term" value="F:phosphatase activity"/>
    <property type="evidence" value="ECO:0007669"/>
    <property type="project" value="TreeGrafter"/>
</dbReference>
<dbReference type="Gene3D" id="3.40.50.2300">
    <property type="match status" value="1"/>
</dbReference>
<dbReference type="AlphaFoldDB" id="A0A2M9CCL9"/>
<evidence type="ECO:0000256" key="1">
    <source>
        <dbReference type="ARBA" id="ARBA00022801"/>
    </source>
</evidence>
<dbReference type="InterPro" id="IPR052016">
    <property type="entry name" value="Bact_Sigma-Reg"/>
</dbReference>
<dbReference type="PANTHER" id="PTHR43156">
    <property type="entry name" value="STAGE II SPORULATION PROTEIN E-RELATED"/>
    <property type="match status" value="1"/>
</dbReference>
<evidence type="ECO:0000313" key="4">
    <source>
        <dbReference type="EMBL" id="PJJ69063.1"/>
    </source>
</evidence>
<keyword evidence="5" id="KW-1185">Reference proteome</keyword>
<dbReference type="Pfam" id="PF07228">
    <property type="entry name" value="SpoIIE"/>
    <property type="match status" value="1"/>
</dbReference>
<dbReference type="RefSeq" id="WP_239073250.1">
    <property type="nucleotide sequence ID" value="NZ_BOOX01000008.1"/>
</dbReference>
<comment type="caution">
    <text evidence="4">The sequence shown here is derived from an EMBL/GenBank/DDBJ whole genome shotgun (WGS) entry which is preliminary data.</text>
</comment>
<name>A0A2M9CCL9_9CELL</name>
<dbReference type="InterPro" id="IPR036457">
    <property type="entry name" value="PPM-type-like_dom_sf"/>
</dbReference>
<reference evidence="4 5" key="1">
    <citation type="submission" date="2017-11" db="EMBL/GenBank/DDBJ databases">
        <title>Genomic Encyclopedia of Archaeal and Bacterial Type Strains, Phase II (KMG-II): From Individual Species to Whole Genera.</title>
        <authorList>
            <person name="Goeker M."/>
        </authorList>
    </citation>
    <scope>NUCLEOTIDE SEQUENCE [LARGE SCALE GENOMIC DNA]</scope>
    <source>
        <strain evidence="4 5">DSM 25478</strain>
    </source>
</reference>
<feature type="domain" description="Response regulatory" evidence="3">
    <location>
        <begin position="16"/>
        <end position="132"/>
    </location>
</feature>
<keyword evidence="1" id="KW-0378">Hydrolase</keyword>
<proteinExistence type="predicted"/>
<dbReference type="SMART" id="SM00331">
    <property type="entry name" value="PP2C_SIG"/>
    <property type="match status" value="1"/>
</dbReference>
<evidence type="ECO:0000259" key="3">
    <source>
        <dbReference type="PROSITE" id="PS50110"/>
    </source>
</evidence>
<dbReference type="SUPFAM" id="SSF52172">
    <property type="entry name" value="CheY-like"/>
    <property type="match status" value="1"/>
</dbReference>
<dbReference type="PANTHER" id="PTHR43156:SF2">
    <property type="entry name" value="STAGE II SPORULATION PROTEIN E"/>
    <property type="match status" value="1"/>
</dbReference>
<organism evidence="4 5">
    <name type="scientific">Sediminihabitans luteus</name>
    <dbReference type="NCBI Taxonomy" id="1138585"/>
    <lineage>
        <taxon>Bacteria</taxon>
        <taxon>Bacillati</taxon>
        <taxon>Actinomycetota</taxon>
        <taxon>Actinomycetes</taxon>
        <taxon>Micrococcales</taxon>
        <taxon>Cellulomonadaceae</taxon>
        <taxon>Sediminihabitans</taxon>
    </lineage>
</organism>
<dbReference type="InterPro" id="IPR011006">
    <property type="entry name" value="CheY-like_superfamily"/>
</dbReference>
<dbReference type="PROSITE" id="PS50110">
    <property type="entry name" value="RESPONSE_REGULATORY"/>
    <property type="match status" value="1"/>
</dbReference>
<sequence length="422" mass="44184">MSTPGVPLLSSSDELRILLVEDDEGDAVIVEELLHDTGLAVDLVRARTLDEAISVLESGPVTCVLLDLGLPDSVGLGGLARVNATPAAPALVVLTGLGGTDAGVQAVAAGADDYLVKGEVDGELLGRSVRYAVQRRRSEVQQRELFRSQLRAAETTRLERALLPRPLVHDGGVSVLVGYVPGGNGLLGGDFYDAIERPDGSVVCVIGDVAGHGPDEAALGATLRTAWRTLVLAGTPAHDVVGLVERVLLVERPRPEIFATLCQVVIAADRTRAQVYIAGHLAPLHLGAGPCVEVSASRRGRALGVPVAGGWESVEVELAAPWALMLYTDGLVEATVEDSLPVAPDGPRPRRRRIGVDGLRQVVDATRGAGEHGLVDRVLHEVRRVHGGDLVDDAAALVVGWNGTEQGGERASTHADSAGWAR</sequence>
<dbReference type="Gene3D" id="3.60.40.10">
    <property type="entry name" value="PPM-type phosphatase domain"/>
    <property type="match status" value="1"/>
</dbReference>
<dbReference type="GO" id="GO:0000160">
    <property type="term" value="P:phosphorelay signal transduction system"/>
    <property type="evidence" value="ECO:0007669"/>
    <property type="project" value="InterPro"/>
</dbReference>
<dbReference type="Proteomes" id="UP000231693">
    <property type="component" value="Unassembled WGS sequence"/>
</dbReference>
<evidence type="ECO:0000313" key="5">
    <source>
        <dbReference type="Proteomes" id="UP000231693"/>
    </source>
</evidence>
<dbReference type="InterPro" id="IPR001932">
    <property type="entry name" value="PPM-type_phosphatase-like_dom"/>
</dbReference>
<keyword evidence="2" id="KW-0597">Phosphoprotein</keyword>
<accession>A0A2M9CCL9</accession>
<dbReference type="CDD" id="cd00156">
    <property type="entry name" value="REC"/>
    <property type="match status" value="1"/>
</dbReference>
<dbReference type="EMBL" id="PGFE01000006">
    <property type="protein sequence ID" value="PJJ69063.1"/>
    <property type="molecule type" value="Genomic_DNA"/>
</dbReference>
<feature type="modified residue" description="4-aspartylphosphate" evidence="2">
    <location>
        <position position="67"/>
    </location>
</feature>
<dbReference type="SMART" id="SM00448">
    <property type="entry name" value="REC"/>
    <property type="match status" value="1"/>
</dbReference>
<protein>
    <submittedName>
        <fullName evidence="4">Serine phosphatase RsbU (Regulator of sigma subunit)</fullName>
    </submittedName>
</protein>
<gene>
    <name evidence="4" type="ORF">CLV28_2872</name>
</gene>